<dbReference type="EMBL" id="CP002808">
    <property type="protein sequence ID" value="AEG73208.1"/>
    <property type="molecule type" value="Genomic_DNA"/>
</dbReference>
<evidence type="ECO:0000313" key="2">
    <source>
        <dbReference type="Proteomes" id="UP000007952"/>
    </source>
</evidence>
<dbReference type="KEGG" id="mhf:MHF_0951"/>
<dbReference type="Proteomes" id="UP000007952">
    <property type="component" value="Chromosome"/>
</dbReference>
<dbReference type="STRING" id="859194.MHF_0951"/>
<sequence>MSKFTAASIAGLGGAAGIGGGVYLLNKDSENKSISKPEKETIQSRLQKEKFQILTSDASQWSEIKTQYNSKKDDASKVFAISNSEVQESVLKDLCRENLSKSEFDDSLYSKVKRWCVVPTTISSHLKLWGITSLPTDESKEEQKDKWEGLANKYDTASNKIKDLNSLSDEKWKSLRTKCKSMGEKKNYEDDFDSFFESSKIWCASDGSNSPSSVNG</sequence>
<proteinExistence type="predicted"/>
<reference evidence="1 2" key="1">
    <citation type="journal article" date="2011" name="J. Bacteriol.">
        <title>Complete genome sequences of two hemotropic Mycoplasmas, Mycoplasma haemofelis strain Ohio2 and Mycoplasma suis strain Illinois.</title>
        <authorList>
            <person name="Messick J.B."/>
            <person name="Santos A.P."/>
            <person name="Guimaraes A.M."/>
        </authorList>
    </citation>
    <scope>NUCLEOTIDE SEQUENCE [LARGE SCALE GENOMIC DNA]</scope>
    <source>
        <strain evidence="1 2">Ohio2</strain>
    </source>
</reference>
<gene>
    <name evidence="1" type="ordered locus">MHF_0951</name>
</gene>
<protein>
    <submittedName>
        <fullName evidence="1">Uncharacterized protein</fullName>
    </submittedName>
</protein>
<accession>F6FJ10</accession>
<evidence type="ECO:0000313" key="1">
    <source>
        <dbReference type="EMBL" id="AEG73208.1"/>
    </source>
</evidence>
<reference key="2">
    <citation type="submission" date="2011-05" db="EMBL/GenBank/DDBJ databases">
        <title>The Genome of Mycoplasma haemofelis Strain Ohio2, a pathogenic hemoplasma of the cat.</title>
        <authorList>
            <person name="Santos A.P."/>
            <person name="Guimaraes A.M.S."/>
            <person name="SanMiguel P.J."/>
            <person name="Martin S.W."/>
            <person name="Messick J.B."/>
        </authorList>
    </citation>
    <scope>NUCLEOTIDE SEQUENCE</scope>
    <source>
        <strain>Ohio2</strain>
    </source>
</reference>
<dbReference type="AlphaFoldDB" id="F6FJ10"/>
<dbReference type="BioCyc" id="MHAE859194:G1GR7-945-MONOMER"/>
<name>F6FJ10_MYCHI</name>
<dbReference type="HOGENOM" id="CLU_098620_3_0_14"/>
<organism evidence="1 2">
    <name type="scientific">Mycoplasma haemofelis (strain Ohio2)</name>
    <dbReference type="NCBI Taxonomy" id="859194"/>
    <lineage>
        <taxon>Bacteria</taxon>
        <taxon>Bacillati</taxon>
        <taxon>Mycoplasmatota</taxon>
        <taxon>Mollicutes</taxon>
        <taxon>Mycoplasmataceae</taxon>
        <taxon>Mycoplasma</taxon>
    </lineage>
</organism>